<accession>A0A498QCW8</accession>
<reference evidence="1 2" key="1">
    <citation type="submission" date="2018-09" db="EMBL/GenBank/DDBJ databases">
        <authorList>
            <person name="Tagini F."/>
        </authorList>
    </citation>
    <scope>NUCLEOTIDE SEQUENCE [LARGE SCALE GENOMIC DNA]</scope>
    <source>
        <strain evidence="1 2">MK13</strain>
    </source>
</reference>
<dbReference type="RefSeq" id="WP_075541422.1">
    <property type="nucleotide sequence ID" value="NZ_UPHQ01000215.1"/>
</dbReference>
<protein>
    <submittedName>
        <fullName evidence="1">Uncharacterized protein</fullName>
    </submittedName>
</protein>
<sequence length="118" mass="12038">MHCPSGKLLPTDFAGETALGQAVAGGNGALGGVLNAGFNAANSLVYAGEHFVNTVSGVPVPDGFHSCLSAGRRRAKPNSAVSRARSLKNSMLEANLIGLTGGVVTPWAHPLRQVFTPT</sequence>
<dbReference type="Proteomes" id="UP000267289">
    <property type="component" value="Unassembled WGS sequence"/>
</dbReference>
<dbReference type="AlphaFoldDB" id="A0A498QCW8"/>
<proteinExistence type="predicted"/>
<dbReference type="EMBL" id="UPHQ01000215">
    <property type="protein sequence ID" value="VBA42392.1"/>
    <property type="molecule type" value="Genomic_DNA"/>
</dbReference>
<evidence type="ECO:0000313" key="2">
    <source>
        <dbReference type="Proteomes" id="UP000267289"/>
    </source>
</evidence>
<organism evidence="1 2">
    <name type="scientific">Mycobacterium innocens</name>
    <dbReference type="NCBI Taxonomy" id="2341083"/>
    <lineage>
        <taxon>Bacteria</taxon>
        <taxon>Bacillati</taxon>
        <taxon>Actinomycetota</taxon>
        <taxon>Actinomycetes</taxon>
        <taxon>Mycobacteriales</taxon>
        <taxon>Mycobacteriaceae</taxon>
        <taxon>Mycobacterium</taxon>
    </lineage>
</organism>
<name>A0A498QCW8_9MYCO</name>
<gene>
    <name evidence="1" type="ORF">LAUMK13_04002</name>
</gene>
<keyword evidence="2" id="KW-1185">Reference proteome</keyword>
<evidence type="ECO:0000313" key="1">
    <source>
        <dbReference type="EMBL" id="VBA42392.1"/>
    </source>
</evidence>